<dbReference type="EMBL" id="ML978958">
    <property type="protein sequence ID" value="KAF1932861.1"/>
    <property type="molecule type" value="Genomic_DNA"/>
</dbReference>
<name>A0A6A5RWS9_9PLEO</name>
<dbReference type="GO" id="GO:0004674">
    <property type="term" value="F:protein serine/threonine kinase activity"/>
    <property type="evidence" value="ECO:0007669"/>
    <property type="project" value="TreeGrafter"/>
</dbReference>
<dbReference type="GeneID" id="54347841"/>
<feature type="domain" description="Protein kinase" evidence="4">
    <location>
        <begin position="189"/>
        <end position="455"/>
    </location>
</feature>
<feature type="binding site" evidence="3">
    <location>
        <position position="218"/>
    </location>
    <ligand>
        <name>ATP</name>
        <dbReference type="ChEBI" id="CHEBI:30616"/>
    </ligand>
</feature>
<dbReference type="AlphaFoldDB" id="A0A6A5RWS9"/>
<evidence type="ECO:0000259" key="4">
    <source>
        <dbReference type="PROSITE" id="PS50011"/>
    </source>
</evidence>
<dbReference type="InterPro" id="IPR008271">
    <property type="entry name" value="Ser/Thr_kinase_AS"/>
</dbReference>
<dbReference type="PANTHER" id="PTHR24346">
    <property type="entry name" value="MAP/MICROTUBULE AFFINITY-REGULATING KINASE"/>
    <property type="match status" value="1"/>
</dbReference>
<dbReference type="InterPro" id="IPR017441">
    <property type="entry name" value="Protein_kinase_ATP_BS"/>
</dbReference>
<dbReference type="InterPro" id="IPR011009">
    <property type="entry name" value="Kinase-like_dom_sf"/>
</dbReference>
<dbReference type="Proteomes" id="UP000800082">
    <property type="component" value="Unassembled WGS sequence"/>
</dbReference>
<dbReference type="PROSITE" id="PS00107">
    <property type="entry name" value="PROTEIN_KINASE_ATP"/>
    <property type="match status" value="1"/>
</dbReference>
<dbReference type="InterPro" id="IPR000719">
    <property type="entry name" value="Prot_kinase_dom"/>
</dbReference>
<organism evidence="5 6">
    <name type="scientific">Didymella exigua CBS 183.55</name>
    <dbReference type="NCBI Taxonomy" id="1150837"/>
    <lineage>
        <taxon>Eukaryota</taxon>
        <taxon>Fungi</taxon>
        <taxon>Dikarya</taxon>
        <taxon>Ascomycota</taxon>
        <taxon>Pezizomycotina</taxon>
        <taxon>Dothideomycetes</taxon>
        <taxon>Pleosporomycetidae</taxon>
        <taxon>Pleosporales</taxon>
        <taxon>Pleosporineae</taxon>
        <taxon>Didymellaceae</taxon>
        <taxon>Didymella</taxon>
    </lineage>
</organism>
<keyword evidence="5" id="KW-0808">Transferase</keyword>
<dbReference type="FunFam" id="1.10.510.10:FF:000549">
    <property type="entry name" value="Protein serine/threonine kinase (Ran1), putative"/>
    <property type="match status" value="1"/>
</dbReference>
<evidence type="ECO:0000256" key="1">
    <source>
        <dbReference type="ARBA" id="ARBA00022741"/>
    </source>
</evidence>
<dbReference type="OrthoDB" id="541276at2759"/>
<dbReference type="PROSITE" id="PS00108">
    <property type="entry name" value="PROTEIN_KINASE_ST"/>
    <property type="match status" value="1"/>
</dbReference>
<evidence type="ECO:0000313" key="6">
    <source>
        <dbReference type="Proteomes" id="UP000800082"/>
    </source>
</evidence>
<dbReference type="CDD" id="cd13993">
    <property type="entry name" value="STKc_Pat1_like"/>
    <property type="match status" value="1"/>
</dbReference>
<sequence length="588" mass="64602">MTSILSPLVRVRRGCFRLLVSADARQGQRIMAASVMCNARLEQDLLLLPFEMCPRCVLTSACGEGKAQNKWPMALPPHTARVRLAVWRMVCCTVVLWCLEPAAIRASNPRLRWAPVCVPAMACIADGLQAASFGSFFPRIQISVLEAFIGPRRTFPLTHSMYPSPPASPTQNGFCAPEDRLGQVLAGRLQLTSILGVGAYGVVYTAVDIQTNIPYAVKALNKIGLEPRQRKFQQREIQLHHQASAHPNVVSLVKIMDAPDCTYVVIEYCPEGDLFSNITEQGKFVGNDDWAKRAFLQILDAVEYCHSIGIYHRDLKPENVLVTDQGMTCKLADFGLATTDHVTSDFGCGSTFYMSPECQTAAPKAYSCYASAPNDIWSLGVILVNLTCGRNPWKRASSDDSTFRAFMKDPKFLRTILPISLELDTILRRIFDFNPAKRATIPEIRQMILNCSAFTATKSAVSTPLPSPPLSPYYDCYQAPAVPSMAPLPGAVYAPAFYPQHSISSGSSNSDNDSVFSACSSASSSSSTSSYQNVYIAPQKFPSRVPQQQYVSSPAPTNTWFQPFIHAANLVKHVSFQPSIMAAPVHIH</sequence>
<dbReference type="SUPFAM" id="SSF56112">
    <property type="entry name" value="Protein kinase-like (PK-like)"/>
    <property type="match status" value="1"/>
</dbReference>
<keyword evidence="2 3" id="KW-0067">ATP-binding</keyword>
<dbReference type="Pfam" id="PF00069">
    <property type="entry name" value="Pkinase"/>
    <property type="match status" value="1"/>
</dbReference>
<keyword evidence="1 3" id="KW-0547">Nucleotide-binding</keyword>
<reference evidence="5" key="1">
    <citation type="journal article" date="2020" name="Stud. Mycol.">
        <title>101 Dothideomycetes genomes: a test case for predicting lifestyles and emergence of pathogens.</title>
        <authorList>
            <person name="Haridas S."/>
            <person name="Albert R."/>
            <person name="Binder M."/>
            <person name="Bloem J."/>
            <person name="Labutti K."/>
            <person name="Salamov A."/>
            <person name="Andreopoulos B."/>
            <person name="Baker S."/>
            <person name="Barry K."/>
            <person name="Bills G."/>
            <person name="Bluhm B."/>
            <person name="Cannon C."/>
            <person name="Castanera R."/>
            <person name="Culley D."/>
            <person name="Daum C."/>
            <person name="Ezra D."/>
            <person name="Gonzalez J."/>
            <person name="Henrissat B."/>
            <person name="Kuo A."/>
            <person name="Liang C."/>
            <person name="Lipzen A."/>
            <person name="Lutzoni F."/>
            <person name="Magnuson J."/>
            <person name="Mondo S."/>
            <person name="Nolan M."/>
            <person name="Ohm R."/>
            <person name="Pangilinan J."/>
            <person name="Park H.-J."/>
            <person name="Ramirez L."/>
            <person name="Alfaro M."/>
            <person name="Sun H."/>
            <person name="Tritt A."/>
            <person name="Yoshinaga Y."/>
            <person name="Zwiers L.-H."/>
            <person name="Turgeon B."/>
            <person name="Goodwin S."/>
            <person name="Spatafora J."/>
            <person name="Crous P."/>
            <person name="Grigoriev I."/>
        </authorList>
    </citation>
    <scope>NUCLEOTIDE SEQUENCE</scope>
    <source>
        <strain evidence="5">CBS 183.55</strain>
    </source>
</reference>
<keyword evidence="5" id="KW-0418">Kinase</keyword>
<evidence type="ECO:0000313" key="5">
    <source>
        <dbReference type="EMBL" id="KAF1932861.1"/>
    </source>
</evidence>
<accession>A0A6A5RWS9</accession>
<dbReference type="GO" id="GO:0035556">
    <property type="term" value="P:intracellular signal transduction"/>
    <property type="evidence" value="ECO:0007669"/>
    <property type="project" value="TreeGrafter"/>
</dbReference>
<gene>
    <name evidence="5" type="ORF">M421DRAFT_399273</name>
</gene>
<proteinExistence type="predicted"/>
<evidence type="ECO:0000256" key="3">
    <source>
        <dbReference type="PROSITE-ProRule" id="PRU10141"/>
    </source>
</evidence>
<dbReference type="SMART" id="SM00220">
    <property type="entry name" value="S_TKc"/>
    <property type="match status" value="1"/>
</dbReference>
<dbReference type="Gene3D" id="1.10.510.10">
    <property type="entry name" value="Transferase(Phosphotransferase) domain 1"/>
    <property type="match status" value="1"/>
</dbReference>
<dbReference type="PROSITE" id="PS50011">
    <property type="entry name" value="PROTEIN_KINASE_DOM"/>
    <property type="match status" value="1"/>
</dbReference>
<dbReference type="PANTHER" id="PTHR24346:SF30">
    <property type="entry name" value="MATERNAL EMBRYONIC LEUCINE ZIPPER KINASE"/>
    <property type="match status" value="1"/>
</dbReference>
<evidence type="ECO:0000256" key="2">
    <source>
        <dbReference type="ARBA" id="ARBA00022840"/>
    </source>
</evidence>
<keyword evidence="6" id="KW-1185">Reference proteome</keyword>
<dbReference type="GO" id="GO:0005524">
    <property type="term" value="F:ATP binding"/>
    <property type="evidence" value="ECO:0007669"/>
    <property type="project" value="UniProtKB-UniRule"/>
</dbReference>
<dbReference type="GO" id="GO:0005737">
    <property type="term" value="C:cytoplasm"/>
    <property type="evidence" value="ECO:0007669"/>
    <property type="project" value="TreeGrafter"/>
</dbReference>
<protein>
    <submittedName>
        <fullName evidence="5">Kinase-like protein</fullName>
    </submittedName>
</protein>
<dbReference type="RefSeq" id="XP_033453109.1">
    <property type="nucleotide sequence ID" value="XM_033590180.1"/>
</dbReference>